<protein>
    <recommendedName>
        <fullName evidence="1">HTH merR-type domain-containing protein</fullName>
    </recommendedName>
</protein>
<dbReference type="AlphaFoldDB" id="A0A1F7XB20"/>
<dbReference type="Proteomes" id="UP000177053">
    <property type="component" value="Unassembled WGS sequence"/>
</dbReference>
<feature type="domain" description="HTH merR-type" evidence="1">
    <location>
        <begin position="9"/>
        <end position="55"/>
    </location>
</feature>
<evidence type="ECO:0000313" key="3">
    <source>
        <dbReference type="Proteomes" id="UP000177053"/>
    </source>
</evidence>
<proteinExistence type="predicted"/>
<comment type="caution">
    <text evidence="2">The sequence shown here is derived from an EMBL/GenBank/DDBJ whole genome shotgun (WGS) entry which is preliminary data.</text>
</comment>
<dbReference type="SUPFAM" id="SSF46955">
    <property type="entry name" value="Putative DNA-binding domain"/>
    <property type="match status" value="1"/>
</dbReference>
<reference evidence="2 3" key="1">
    <citation type="journal article" date="2016" name="Nat. Commun.">
        <title>Thousands of microbial genomes shed light on interconnected biogeochemical processes in an aquifer system.</title>
        <authorList>
            <person name="Anantharaman K."/>
            <person name="Brown C.T."/>
            <person name="Hug L.A."/>
            <person name="Sharon I."/>
            <person name="Castelle C.J."/>
            <person name="Probst A.J."/>
            <person name="Thomas B.C."/>
            <person name="Singh A."/>
            <person name="Wilkins M.J."/>
            <person name="Karaoz U."/>
            <person name="Brodie E.L."/>
            <person name="Williams K.H."/>
            <person name="Hubbard S.S."/>
            <person name="Banfield J.F."/>
        </authorList>
    </citation>
    <scope>NUCLEOTIDE SEQUENCE [LARGE SCALE GENOMIC DNA]</scope>
</reference>
<dbReference type="EMBL" id="MGFS01000006">
    <property type="protein sequence ID" value="OGM11969.1"/>
    <property type="molecule type" value="Genomic_DNA"/>
</dbReference>
<dbReference type="Pfam" id="PF13411">
    <property type="entry name" value="MerR_1"/>
    <property type="match status" value="1"/>
</dbReference>
<dbReference type="Gene3D" id="1.10.1660.10">
    <property type="match status" value="1"/>
</dbReference>
<dbReference type="GO" id="GO:0006355">
    <property type="term" value="P:regulation of DNA-templated transcription"/>
    <property type="evidence" value="ECO:0007669"/>
    <property type="project" value="InterPro"/>
</dbReference>
<dbReference type="GO" id="GO:0003677">
    <property type="term" value="F:DNA binding"/>
    <property type="evidence" value="ECO:0007669"/>
    <property type="project" value="InterPro"/>
</dbReference>
<dbReference type="InterPro" id="IPR009061">
    <property type="entry name" value="DNA-bd_dom_put_sf"/>
</dbReference>
<organism evidence="2 3">
    <name type="scientific">Candidatus Woesebacteria bacterium RBG_16_34_12</name>
    <dbReference type="NCBI Taxonomy" id="1802480"/>
    <lineage>
        <taxon>Bacteria</taxon>
        <taxon>Candidatus Woeseibacteriota</taxon>
    </lineage>
</organism>
<accession>A0A1F7XB20</accession>
<name>A0A1F7XB20_9BACT</name>
<evidence type="ECO:0000313" key="2">
    <source>
        <dbReference type="EMBL" id="OGM11969.1"/>
    </source>
</evidence>
<dbReference type="InterPro" id="IPR000551">
    <property type="entry name" value="MerR-type_HTH_dom"/>
</dbReference>
<evidence type="ECO:0000259" key="1">
    <source>
        <dbReference type="PROSITE" id="PS50937"/>
    </source>
</evidence>
<gene>
    <name evidence="2" type="ORF">A2Z22_04785</name>
</gene>
<sequence length="63" mass="7434">MTMPKGKRLLRIKEAAVMLGVNPETLRRWDKDDILKAVRVGSRGDRRYKVEEIERKIKQRKIG</sequence>
<dbReference type="PROSITE" id="PS50937">
    <property type="entry name" value="HTH_MERR_2"/>
    <property type="match status" value="1"/>
</dbReference>